<dbReference type="KEGG" id="nan:AArc1_2674"/>
<name>A0A346PHJ2_9EURY</name>
<evidence type="ECO:0000313" key="2">
    <source>
        <dbReference type="EMBL" id="AXR78987.1"/>
    </source>
</evidence>
<accession>A0A346PHJ2</accession>
<keyword evidence="1" id="KW-0175">Coiled coil</keyword>
<dbReference type="InterPro" id="IPR010064">
    <property type="entry name" value="HK97-gp10_tail"/>
</dbReference>
<dbReference type="Proteomes" id="UP000258707">
    <property type="component" value="Chromosome"/>
</dbReference>
<protein>
    <submittedName>
        <fullName evidence="2">Bacteriophage HK97-gp10-like protein</fullName>
    </submittedName>
</protein>
<dbReference type="AlphaFoldDB" id="A0A346PHJ2"/>
<dbReference type="GeneID" id="37639444"/>
<reference evidence="3" key="1">
    <citation type="submission" date="2017-10" db="EMBL/GenBank/DDBJ databases">
        <title>Phenotypic and genomic properties of facultatively anaerobic sulfur-reducing natronoarchaea from hypersaline soda lakes.</title>
        <authorList>
            <person name="Sorokin D.Y."/>
            <person name="Kublanov I.V."/>
            <person name="Roman P."/>
            <person name="Sinninghe Damste J.S."/>
            <person name="Golyshin P.N."/>
            <person name="Rojo D."/>
            <person name="Ciordia S."/>
            <person name="Mena Md.C."/>
            <person name="Ferrer M."/>
            <person name="Messina E."/>
            <person name="Smedile F."/>
            <person name="La Spada G."/>
            <person name="La Cono V."/>
            <person name="Yakimov M.M."/>
        </authorList>
    </citation>
    <scope>NUCLEOTIDE SEQUENCE [LARGE SCALE GENOMIC DNA]</scope>
    <source>
        <strain evidence="3">AArc1</strain>
    </source>
</reference>
<evidence type="ECO:0000256" key="1">
    <source>
        <dbReference type="SAM" id="Coils"/>
    </source>
</evidence>
<dbReference type="Pfam" id="PF04883">
    <property type="entry name" value="HK97-gp10_like"/>
    <property type="match status" value="1"/>
</dbReference>
<gene>
    <name evidence="2" type="ORF">AArc1_2674</name>
</gene>
<sequence length="127" mass="14390">MDFDLEWESGFDPENAQDVFEEMLAESDEELVVAMTESSLEIEADARRRSPVDTGNLRGAWTSEVETEGETIIAEIGNEAAYAAFVEFGTNRMAAQPMIRPAIEREIRDLERRIREAVYEAAEEARQ</sequence>
<dbReference type="EMBL" id="CP024047">
    <property type="protein sequence ID" value="AXR78987.1"/>
    <property type="molecule type" value="Genomic_DNA"/>
</dbReference>
<dbReference type="NCBIfam" id="TIGR01725">
    <property type="entry name" value="phge_HK97_gp10"/>
    <property type="match status" value="1"/>
</dbReference>
<proteinExistence type="predicted"/>
<feature type="coiled-coil region" evidence="1">
    <location>
        <begin position="100"/>
        <end position="127"/>
    </location>
</feature>
<organism evidence="2 3">
    <name type="scientific">Natrarchaeobaculum sulfurireducens</name>
    <dbReference type="NCBI Taxonomy" id="2044521"/>
    <lineage>
        <taxon>Archaea</taxon>
        <taxon>Methanobacteriati</taxon>
        <taxon>Methanobacteriota</taxon>
        <taxon>Stenosarchaea group</taxon>
        <taxon>Halobacteria</taxon>
        <taxon>Halobacteriales</taxon>
        <taxon>Natrialbaceae</taxon>
        <taxon>Natrarchaeobaculum</taxon>
    </lineage>
</organism>
<evidence type="ECO:0000313" key="3">
    <source>
        <dbReference type="Proteomes" id="UP000258707"/>
    </source>
</evidence>
<dbReference type="RefSeq" id="WP_117364995.1">
    <property type="nucleotide sequence ID" value="NZ_CP024047.1"/>
</dbReference>